<protein>
    <submittedName>
        <fullName evidence="10">FAM3 metabolism-regulating-signaling molecule A</fullName>
    </submittedName>
</protein>
<evidence type="ECO:0000256" key="8">
    <source>
        <dbReference type="SAM" id="Phobius"/>
    </source>
</evidence>
<keyword evidence="3" id="KW-0964">Secreted</keyword>
<dbReference type="AlphaFoldDB" id="A0A803K699"/>
<evidence type="ECO:0000256" key="5">
    <source>
        <dbReference type="ARBA" id="ARBA00022734"/>
    </source>
</evidence>
<dbReference type="Ensembl" id="ENSXETT00000105593">
    <property type="protein sequence ID" value="ENSXETP00000115893"/>
    <property type="gene ID" value="ENSXETG00000023067"/>
</dbReference>
<dbReference type="Xenbase" id="XB-GENE-968990">
    <property type="gene designation" value="fam3a"/>
</dbReference>
<sequence length="254" mass="27948">MANAIWLRILVARIVPTLLLMCKCVFLSGPVRIIVILLTVGLTWILASIMLGTQSGFPRIPALIGGHEAMSTADPRPRRYKCGLPRPCPEKHFAFRVVSGAANVIGPKICLEDKMLLSSIQNNVGRGLNVALVNGVNGELINAKTFDMWSGDVTELLSFLRPIHEGTVVMIASFDDPATKMTEDIRKLFAELGSASIKDVGFRDSWAFVGAKGVQDKSPFEQLIKNNKNTNKYEGWPEAVELEGCIPHRTMEEE</sequence>
<dbReference type="GO" id="GO:0030246">
    <property type="term" value="F:carbohydrate binding"/>
    <property type="evidence" value="ECO:0007669"/>
    <property type="project" value="UniProtKB-UniRule"/>
</dbReference>
<keyword evidence="8" id="KW-0472">Membrane</keyword>
<dbReference type="GO" id="GO:0005576">
    <property type="term" value="C:extracellular region"/>
    <property type="evidence" value="ECO:0007669"/>
    <property type="project" value="UniProtKB-SubCell"/>
</dbReference>
<reference evidence="10" key="1">
    <citation type="journal article" date="2010" name="Science">
        <title>The genome of the Western clawed frog Xenopus tropicalis.</title>
        <authorList>
            <person name="Hellsten U."/>
            <person name="Harland R.M."/>
            <person name="Gilchrist M.J."/>
            <person name="Hendrix D."/>
            <person name="Jurka J."/>
            <person name="Kapitonov V."/>
            <person name="Ovcharenko I."/>
            <person name="Putnam N.H."/>
            <person name="Shu S."/>
            <person name="Taher L."/>
            <person name="Blitz I.L."/>
            <person name="Blumberg B."/>
            <person name="Dichmann D.S."/>
            <person name="Dubchak I."/>
            <person name="Amaya E."/>
            <person name="Detter J.C."/>
            <person name="Fletcher R."/>
            <person name="Gerhard D.S."/>
            <person name="Goodstein D."/>
            <person name="Graves T."/>
            <person name="Grigoriev I.V."/>
            <person name="Grimwood J."/>
            <person name="Kawashima T."/>
            <person name="Lindquist E."/>
            <person name="Lucas S.M."/>
            <person name="Mead P.E."/>
            <person name="Mitros T."/>
            <person name="Ogino H."/>
            <person name="Ohta Y."/>
            <person name="Poliakov A.V."/>
            <person name="Pollet N."/>
            <person name="Robert J."/>
            <person name="Salamov A."/>
            <person name="Sater A.K."/>
            <person name="Schmutz J."/>
            <person name="Terry A."/>
            <person name="Vize P.D."/>
            <person name="Warren W.C."/>
            <person name="Wells D."/>
            <person name="Wills A."/>
            <person name="Wilson R.K."/>
            <person name="Zimmerman L.B."/>
            <person name="Zorn A.M."/>
            <person name="Grainger R."/>
            <person name="Grammer T."/>
            <person name="Khokha M.K."/>
            <person name="Richardson P.M."/>
            <person name="Rokhsar D.S."/>
        </authorList>
    </citation>
    <scope>NUCLEOTIDE SEQUENCE [LARGE SCALE GENOMIC DNA]</scope>
    <source>
        <strain evidence="10">Nigerian</strain>
    </source>
</reference>
<keyword evidence="8" id="KW-0812">Transmembrane</keyword>
<evidence type="ECO:0000256" key="2">
    <source>
        <dbReference type="ARBA" id="ARBA00010905"/>
    </source>
</evidence>
<dbReference type="InParanoid" id="A0A803K699"/>
<feature type="transmembrane region" description="Helical" evidence="8">
    <location>
        <begin position="33"/>
        <end position="51"/>
    </location>
</feature>
<dbReference type="Bgee" id="ENSXETG00000023067">
    <property type="expression patterns" value="Expressed in egg cell and 13 other cell types or tissues"/>
</dbReference>
<evidence type="ECO:0000256" key="4">
    <source>
        <dbReference type="ARBA" id="ARBA00022729"/>
    </source>
</evidence>
<dbReference type="InterPro" id="IPR039220">
    <property type="entry name" value="FAM3"/>
</dbReference>
<dbReference type="InterPro" id="IPR039477">
    <property type="entry name" value="ILEI/PANDER_dom"/>
</dbReference>
<keyword evidence="8" id="KW-1133">Transmembrane helix</keyword>
<organism evidence="10">
    <name type="scientific">Xenopus tropicalis</name>
    <name type="common">Western clawed frog</name>
    <name type="synonym">Silurana tropicalis</name>
    <dbReference type="NCBI Taxonomy" id="8364"/>
    <lineage>
        <taxon>Eukaryota</taxon>
        <taxon>Metazoa</taxon>
        <taxon>Chordata</taxon>
        <taxon>Craniata</taxon>
        <taxon>Vertebrata</taxon>
        <taxon>Euteleostomi</taxon>
        <taxon>Amphibia</taxon>
        <taxon>Batrachia</taxon>
        <taxon>Anura</taxon>
        <taxon>Pipoidea</taxon>
        <taxon>Pipidae</taxon>
        <taxon>Xenopodinae</taxon>
        <taxon>Xenopus</taxon>
        <taxon>Silurana</taxon>
    </lineage>
</organism>
<evidence type="ECO:0000259" key="9">
    <source>
        <dbReference type="Pfam" id="PF15711"/>
    </source>
</evidence>
<accession>A0A803K699</accession>
<dbReference type="InterPro" id="IPR039475">
    <property type="entry name" value="ILEI_FAM3C"/>
</dbReference>
<evidence type="ECO:0000313" key="10">
    <source>
        <dbReference type="Ensembl" id="ENSXETP00000115893"/>
    </source>
</evidence>
<dbReference type="PROSITE" id="PS52031">
    <property type="entry name" value="GG_LECTIN"/>
    <property type="match status" value="1"/>
</dbReference>
<dbReference type="CDD" id="cd13940">
    <property type="entry name" value="ILEI_FAM3C"/>
    <property type="match status" value="1"/>
</dbReference>
<keyword evidence="5 7" id="KW-0430">Lectin</keyword>
<reference evidence="10" key="2">
    <citation type="submission" date="2021-03" db="UniProtKB">
        <authorList>
            <consortium name="Ensembl"/>
        </authorList>
    </citation>
    <scope>IDENTIFICATION</scope>
</reference>
<evidence type="ECO:0000256" key="1">
    <source>
        <dbReference type="ARBA" id="ARBA00004613"/>
    </source>
</evidence>
<evidence type="ECO:0000256" key="3">
    <source>
        <dbReference type="ARBA" id="ARBA00022525"/>
    </source>
</evidence>
<evidence type="ECO:0000256" key="7">
    <source>
        <dbReference type="PROSITE-ProRule" id="PRU01375"/>
    </source>
</evidence>
<proteinExistence type="inferred from homology"/>
<dbReference type="Pfam" id="PF15711">
    <property type="entry name" value="ILEI"/>
    <property type="match status" value="1"/>
</dbReference>
<keyword evidence="6" id="KW-1015">Disulfide bond</keyword>
<comment type="similarity">
    <text evidence="2">Belongs to the FAM3 family.</text>
</comment>
<keyword evidence="4" id="KW-0732">Signal</keyword>
<name>A0A803K699_XENTR</name>
<dbReference type="PANTHER" id="PTHR14592">
    <property type="entry name" value="UNCHARACTERIZED FAM3"/>
    <property type="match status" value="1"/>
</dbReference>
<comment type="subcellular location">
    <subcellularLocation>
        <location evidence="1">Secreted</location>
    </subcellularLocation>
</comment>
<feature type="domain" description="ILEI/PANDER" evidence="9">
    <location>
        <begin position="126"/>
        <end position="213"/>
    </location>
</feature>
<dbReference type="GeneTree" id="ENSGT00950000183004"/>
<dbReference type="FunCoup" id="A0A803K699">
    <property type="interactions" value="14"/>
</dbReference>
<feature type="transmembrane region" description="Helical" evidence="8">
    <location>
        <begin position="6"/>
        <end position="26"/>
    </location>
</feature>
<gene>
    <name evidence="10" type="primary">fam3a</name>
</gene>
<evidence type="ECO:0000256" key="6">
    <source>
        <dbReference type="ARBA" id="ARBA00023157"/>
    </source>
</evidence>